<accession>A0ABM3MSW5</accession>
<evidence type="ECO:0000256" key="1">
    <source>
        <dbReference type="SAM" id="SignalP"/>
    </source>
</evidence>
<evidence type="ECO:0000313" key="2">
    <source>
        <dbReference type="Proteomes" id="UP001652740"/>
    </source>
</evidence>
<dbReference type="GeneID" id="113513866"/>
<reference evidence="3" key="1">
    <citation type="submission" date="2025-08" db="UniProtKB">
        <authorList>
            <consortium name="RefSeq"/>
        </authorList>
    </citation>
    <scope>IDENTIFICATION</scope>
    <source>
        <tissue evidence="3">Whole larvae</tissue>
    </source>
</reference>
<gene>
    <name evidence="3" type="primary">LOC113513866</name>
</gene>
<dbReference type="RefSeq" id="XP_052754451.1">
    <property type="nucleotide sequence ID" value="XM_052898491.1"/>
</dbReference>
<feature type="chain" id="PRO_5045356776" evidence="1">
    <location>
        <begin position="17"/>
        <end position="181"/>
    </location>
</feature>
<keyword evidence="2" id="KW-1185">Reference proteome</keyword>
<sequence length="181" mass="21077">MFKFSSLMLILGIVSTQKIGERQTSHFHHAIGHLKEIPKRFEVKSDNAAEIFKKYINDIEELATQDNLTIIYKVKVDVQKPNKKRNIMNRIIKKNKSKKYNIPLKKQSMKLSNFEVLLRKLAEENDLNSRKSEDNTPTTNKIPISSMRQIHLKFKPIISGVRANYTKIVKPVKDRFITLTV</sequence>
<name>A0ABM3MSW5_GALME</name>
<keyword evidence="1" id="KW-0732">Signal</keyword>
<proteinExistence type="predicted"/>
<evidence type="ECO:0000313" key="3">
    <source>
        <dbReference type="RefSeq" id="XP_052754451.1"/>
    </source>
</evidence>
<dbReference type="Proteomes" id="UP001652740">
    <property type="component" value="Unplaced"/>
</dbReference>
<organism evidence="2 3">
    <name type="scientific">Galleria mellonella</name>
    <name type="common">Greater wax moth</name>
    <dbReference type="NCBI Taxonomy" id="7137"/>
    <lineage>
        <taxon>Eukaryota</taxon>
        <taxon>Metazoa</taxon>
        <taxon>Ecdysozoa</taxon>
        <taxon>Arthropoda</taxon>
        <taxon>Hexapoda</taxon>
        <taxon>Insecta</taxon>
        <taxon>Pterygota</taxon>
        <taxon>Neoptera</taxon>
        <taxon>Endopterygota</taxon>
        <taxon>Lepidoptera</taxon>
        <taxon>Glossata</taxon>
        <taxon>Ditrysia</taxon>
        <taxon>Pyraloidea</taxon>
        <taxon>Pyralidae</taxon>
        <taxon>Galleriinae</taxon>
        <taxon>Galleria</taxon>
    </lineage>
</organism>
<protein>
    <submittedName>
        <fullName evidence="3">Uncharacterized protein LOC113513866</fullName>
    </submittedName>
</protein>
<feature type="signal peptide" evidence="1">
    <location>
        <begin position="1"/>
        <end position="16"/>
    </location>
</feature>